<dbReference type="EMBL" id="BAABKK010000003">
    <property type="protein sequence ID" value="GAA5189555.1"/>
    <property type="molecule type" value="Genomic_DNA"/>
</dbReference>
<proteinExistence type="predicted"/>
<evidence type="ECO:0000313" key="2">
    <source>
        <dbReference type="EMBL" id="GAA5189555.1"/>
    </source>
</evidence>
<evidence type="ECO:0000313" key="3">
    <source>
        <dbReference type="Proteomes" id="UP001500200"/>
    </source>
</evidence>
<accession>A0ABP9S217</accession>
<reference evidence="3" key="1">
    <citation type="journal article" date="2019" name="Int. J. Syst. Evol. Microbiol.">
        <title>The Global Catalogue of Microorganisms (GCM) 10K type strain sequencing project: providing services to taxonomists for standard genome sequencing and annotation.</title>
        <authorList>
            <consortium name="The Broad Institute Genomics Platform"/>
            <consortium name="The Broad Institute Genome Sequencing Center for Infectious Disease"/>
            <person name="Wu L."/>
            <person name="Ma J."/>
        </authorList>
    </citation>
    <scope>NUCLEOTIDE SEQUENCE [LARGE SCALE GENOMIC DNA]</scope>
    <source>
        <strain evidence="3">JCM 18514</strain>
    </source>
</reference>
<feature type="transmembrane region" description="Helical" evidence="1">
    <location>
        <begin position="31"/>
        <end position="53"/>
    </location>
</feature>
<keyword evidence="1" id="KW-0472">Membrane</keyword>
<evidence type="ECO:0000256" key="1">
    <source>
        <dbReference type="SAM" id="Phobius"/>
    </source>
</evidence>
<keyword evidence="1" id="KW-1133">Transmembrane helix</keyword>
<organism evidence="2 3">
    <name type="scientific">Arthrobacter gyeryongensis</name>
    <dbReference type="NCBI Taxonomy" id="1650592"/>
    <lineage>
        <taxon>Bacteria</taxon>
        <taxon>Bacillati</taxon>
        <taxon>Actinomycetota</taxon>
        <taxon>Actinomycetes</taxon>
        <taxon>Micrococcales</taxon>
        <taxon>Micrococcaceae</taxon>
        <taxon>Arthrobacter</taxon>
    </lineage>
</organism>
<comment type="caution">
    <text evidence="2">The sequence shown here is derived from an EMBL/GenBank/DDBJ whole genome shotgun (WGS) entry which is preliminary data.</text>
</comment>
<protein>
    <submittedName>
        <fullName evidence="2">Uncharacterized protein</fullName>
    </submittedName>
</protein>
<keyword evidence="1" id="KW-0812">Transmembrane</keyword>
<name>A0ABP9S217_9MICC</name>
<dbReference type="Proteomes" id="UP001500200">
    <property type="component" value="Unassembled WGS sequence"/>
</dbReference>
<keyword evidence="3" id="KW-1185">Reference proteome</keyword>
<gene>
    <name evidence="2" type="ORF">GCM10023346_04430</name>
</gene>
<feature type="transmembrane region" description="Helical" evidence="1">
    <location>
        <begin position="7"/>
        <end position="25"/>
    </location>
</feature>
<sequence length="75" mass="8440">MRKNFILSWPQAVGFLFIAGTIIFRPEFDPWRIAVGGLIVVLVAVGIGVKLFYERIDRMTRTVQDEQSGAGEDAR</sequence>